<evidence type="ECO:0000256" key="1">
    <source>
        <dbReference type="SAM" id="Phobius"/>
    </source>
</evidence>
<keyword evidence="3" id="KW-1185">Reference proteome</keyword>
<sequence>MYYWDRQCRYPPQGQAMGVPRRAHGLQYLPSLAIRYPYWCNPGLADGSSQSRAAGVRLGHAKLPATLVLDPAPGWLCGVLAQICGFLALLWEQRMRHRLAPAHLSPAFFHPSPSPSACPLPTLCMSAHSMPGYYSIGRSTGARRVIS</sequence>
<keyword evidence="1" id="KW-0472">Membrane</keyword>
<dbReference type="AlphaFoldDB" id="A0A5C3MNH1"/>
<dbReference type="EMBL" id="ML213535">
    <property type="protein sequence ID" value="TFK45896.1"/>
    <property type="molecule type" value="Genomic_DNA"/>
</dbReference>
<keyword evidence="1" id="KW-0812">Transmembrane</keyword>
<reference evidence="2 3" key="1">
    <citation type="journal article" date="2019" name="Nat. Ecol. Evol.">
        <title>Megaphylogeny resolves global patterns of mushroom evolution.</title>
        <authorList>
            <person name="Varga T."/>
            <person name="Krizsan K."/>
            <person name="Foldi C."/>
            <person name="Dima B."/>
            <person name="Sanchez-Garcia M."/>
            <person name="Sanchez-Ramirez S."/>
            <person name="Szollosi G.J."/>
            <person name="Szarkandi J.G."/>
            <person name="Papp V."/>
            <person name="Albert L."/>
            <person name="Andreopoulos W."/>
            <person name="Angelini C."/>
            <person name="Antonin V."/>
            <person name="Barry K.W."/>
            <person name="Bougher N.L."/>
            <person name="Buchanan P."/>
            <person name="Buyck B."/>
            <person name="Bense V."/>
            <person name="Catcheside P."/>
            <person name="Chovatia M."/>
            <person name="Cooper J."/>
            <person name="Damon W."/>
            <person name="Desjardin D."/>
            <person name="Finy P."/>
            <person name="Geml J."/>
            <person name="Haridas S."/>
            <person name="Hughes K."/>
            <person name="Justo A."/>
            <person name="Karasinski D."/>
            <person name="Kautmanova I."/>
            <person name="Kiss B."/>
            <person name="Kocsube S."/>
            <person name="Kotiranta H."/>
            <person name="LaButti K.M."/>
            <person name="Lechner B.E."/>
            <person name="Liimatainen K."/>
            <person name="Lipzen A."/>
            <person name="Lukacs Z."/>
            <person name="Mihaltcheva S."/>
            <person name="Morgado L.N."/>
            <person name="Niskanen T."/>
            <person name="Noordeloos M.E."/>
            <person name="Ohm R.A."/>
            <person name="Ortiz-Santana B."/>
            <person name="Ovrebo C."/>
            <person name="Racz N."/>
            <person name="Riley R."/>
            <person name="Savchenko A."/>
            <person name="Shiryaev A."/>
            <person name="Soop K."/>
            <person name="Spirin V."/>
            <person name="Szebenyi C."/>
            <person name="Tomsovsky M."/>
            <person name="Tulloss R.E."/>
            <person name="Uehling J."/>
            <person name="Grigoriev I.V."/>
            <person name="Vagvolgyi C."/>
            <person name="Papp T."/>
            <person name="Martin F.M."/>
            <person name="Miettinen O."/>
            <person name="Hibbett D.S."/>
            <person name="Nagy L.G."/>
        </authorList>
    </citation>
    <scope>NUCLEOTIDE SEQUENCE [LARGE SCALE GENOMIC DNA]</scope>
    <source>
        <strain evidence="2 3">OMC1185</strain>
    </source>
</reference>
<name>A0A5C3MNH1_9AGAM</name>
<gene>
    <name evidence="2" type="ORF">OE88DRAFT_1069411</name>
</gene>
<evidence type="ECO:0000313" key="3">
    <source>
        <dbReference type="Proteomes" id="UP000305948"/>
    </source>
</evidence>
<protein>
    <submittedName>
        <fullName evidence="2">Uncharacterized protein</fullName>
    </submittedName>
</protein>
<organism evidence="2 3">
    <name type="scientific">Heliocybe sulcata</name>
    <dbReference type="NCBI Taxonomy" id="5364"/>
    <lineage>
        <taxon>Eukaryota</taxon>
        <taxon>Fungi</taxon>
        <taxon>Dikarya</taxon>
        <taxon>Basidiomycota</taxon>
        <taxon>Agaricomycotina</taxon>
        <taxon>Agaricomycetes</taxon>
        <taxon>Gloeophyllales</taxon>
        <taxon>Gloeophyllaceae</taxon>
        <taxon>Heliocybe</taxon>
    </lineage>
</organism>
<keyword evidence="1" id="KW-1133">Transmembrane helix</keyword>
<evidence type="ECO:0000313" key="2">
    <source>
        <dbReference type="EMBL" id="TFK45896.1"/>
    </source>
</evidence>
<feature type="transmembrane region" description="Helical" evidence="1">
    <location>
        <begin position="72"/>
        <end position="91"/>
    </location>
</feature>
<dbReference type="Proteomes" id="UP000305948">
    <property type="component" value="Unassembled WGS sequence"/>
</dbReference>
<accession>A0A5C3MNH1</accession>
<proteinExistence type="predicted"/>